<dbReference type="PANTHER" id="PTHR31095:SF3">
    <property type="entry name" value="RIKEN CDNA 9930021J03 GENE"/>
    <property type="match status" value="1"/>
</dbReference>
<protein>
    <recommendedName>
        <fullName evidence="4">Bromo domain-containing protein</fullName>
    </recommendedName>
</protein>
<feature type="region of interest" description="Disordered" evidence="3">
    <location>
        <begin position="1589"/>
        <end position="1609"/>
    </location>
</feature>
<proteinExistence type="predicted"/>
<keyword evidence="1 2" id="KW-0103">Bromodomain</keyword>
<feature type="region of interest" description="Disordered" evidence="3">
    <location>
        <begin position="1324"/>
        <end position="1349"/>
    </location>
</feature>
<dbReference type="Pfam" id="PF00439">
    <property type="entry name" value="Bromodomain"/>
    <property type="match status" value="1"/>
</dbReference>
<feature type="region of interest" description="Disordered" evidence="3">
    <location>
        <begin position="1965"/>
        <end position="1987"/>
    </location>
</feature>
<feature type="compositionally biased region" description="Polar residues" evidence="3">
    <location>
        <begin position="32"/>
        <end position="43"/>
    </location>
</feature>
<dbReference type="Proteomes" id="UP001195483">
    <property type="component" value="Unassembled WGS sequence"/>
</dbReference>
<dbReference type="InterPro" id="IPR036427">
    <property type="entry name" value="Bromodomain-like_sf"/>
</dbReference>
<feature type="region of interest" description="Disordered" evidence="3">
    <location>
        <begin position="2913"/>
        <end position="2936"/>
    </location>
</feature>
<feature type="compositionally biased region" description="Basic and acidic residues" evidence="3">
    <location>
        <begin position="1007"/>
        <end position="1016"/>
    </location>
</feature>
<gene>
    <name evidence="5" type="ORF">CHS0354_010374</name>
</gene>
<evidence type="ECO:0000256" key="1">
    <source>
        <dbReference type="ARBA" id="ARBA00023117"/>
    </source>
</evidence>
<dbReference type="PROSITE" id="PS50014">
    <property type="entry name" value="BROMODOMAIN_2"/>
    <property type="match status" value="1"/>
</dbReference>
<feature type="compositionally biased region" description="Basic and acidic residues" evidence="3">
    <location>
        <begin position="573"/>
        <end position="582"/>
    </location>
</feature>
<feature type="compositionally biased region" description="Basic and acidic residues" evidence="3">
    <location>
        <begin position="1029"/>
        <end position="1048"/>
    </location>
</feature>
<dbReference type="InterPro" id="IPR040214">
    <property type="entry name" value="BRD10"/>
</dbReference>
<feature type="region of interest" description="Disordered" evidence="3">
    <location>
        <begin position="492"/>
        <end position="514"/>
    </location>
</feature>
<dbReference type="SUPFAM" id="SSF47370">
    <property type="entry name" value="Bromodomain"/>
    <property type="match status" value="1"/>
</dbReference>
<feature type="compositionally biased region" description="Low complexity" evidence="3">
    <location>
        <begin position="596"/>
        <end position="615"/>
    </location>
</feature>
<dbReference type="Gene3D" id="1.20.920.10">
    <property type="entry name" value="Bromodomain-like"/>
    <property type="match status" value="1"/>
</dbReference>
<reference evidence="5" key="2">
    <citation type="journal article" date="2021" name="Genome Biol. Evol.">
        <title>Developing a high-quality reference genome for a parasitic bivalve with doubly uniparental inheritance (Bivalvia: Unionida).</title>
        <authorList>
            <person name="Smith C.H."/>
        </authorList>
    </citation>
    <scope>NUCLEOTIDE SEQUENCE</scope>
    <source>
        <strain evidence="5">CHS0354</strain>
        <tissue evidence="5">Mantle</tissue>
    </source>
</reference>
<reference evidence="5" key="3">
    <citation type="submission" date="2023-05" db="EMBL/GenBank/DDBJ databases">
        <authorList>
            <person name="Smith C.H."/>
        </authorList>
    </citation>
    <scope>NUCLEOTIDE SEQUENCE</scope>
    <source>
        <strain evidence="5">CHS0354</strain>
        <tissue evidence="5">Mantle</tissue>
    </source>
</reference>
<feature type="region of interest" description="Disordered" evidence="3">
    <location>
        <begin position="1641"/>
        <end position="1675"/>
    </location>
</feature>
<feature type="region of interest" description="Disordered" evidence="3">
    <location>
        <begin position="3046"/>
        <end position="3069"/>
    </location>
</feature>
<name>A0AAE0WBV6_9BIVA</name>
<feature type="compositionally biased region" description="Low complexity" evidence="3">
    <location>
        <begin position="1331"/>
        <end position="1349"/>
    </location>
</feature>
<dbReference type="EMBL" id="JAEAOA010000646">
    <property type="protein sequence ID" value="KAK3608519.1"/>
    <property type="molecule type" value="Genomic_DNA"/>
</dbReference>
<dbReference type="InterPro" id="IPR001487">
    <property type="entry name" value="Bromodomain"/>
</dbReference>
<dbReference type="SMART" id="SM00297">
    <property type="entry name" value="BROMO"/>
    <property type="match status" value="1"/>
</dbReference>
<keyword evidence="6" id="KW-1185">Reference proteome</keyword>
<feature type="compositionally biased region" description="Acidic residues" evidence="3">
    <location>
        <begin position="1147"/>
        <end position="1168"/>
    </location>
</feature>
<feature type="compositionally biased region" description="Acidic residues" evidence="3">
    <location>
        <begin position="1176"/>
        <end position="1190"/>
    </location>
</feature>
<feature type="compositionally biased region" description="Polar residues" evidence="3">
    <location>
        <begin position="1663"/>
        <end position="1675"/>
    </location>
</feature>
<dbReference type="InterPro" id="IPR056522">
    <property type="entry name" value="KIAA2026_hel"/>
</dbReference>
<dbReference type="PROSITE" id="PS00633">
    <property type="entry name" value="BROMODOMAIN_1"/>
    <property type="match status" value="1"/>
</dbReference>
<accession>A0AAE0WBV6</accession>
<feature type="domain" description="Bromo" evidence="4">
    <location>
        <begin position="88"/>
        <end position="160"/>
    </location>
</feature>
<feature type="region of interest" description="Disordered" evidence="3">
    <location>
        <begin position="1007"/>
        <end position="1057"/>
    </location>
</feature>
<evidence type="ECO:0000256" key="3">
    <source>
        <dbReference type="SAM" id="MobiDB-lite"/>
    </source>
</evidence>
<organism evidence="5 6">
    <name type="scientific">Potamilus streckersoni</name>
    <dbReference type="NCBI Taxonomy" id="2493646"/>
    <lineage>
        <taxon>Eukaryota</taxon>
        <taxon>Metazoa</taxon>
        <taxon>Spiralia</taxon>
        <taxon>Lophotrochozoa</taxon>
        <taxon>Mollusca</taxon>
        <taxon>Bivalvia</taxon>
        <taxon>Autobranchia</taxon>
        <taxon>Heteroconchia</taxon>
        <taxon>Palaeoheterodonta</taxon>
        <taxon>Unionida</taxon>
        <taxon>Unionoidea</taxon>
        <taxon>Unionidae</taxon>
        <taxon>Ambleminae</taxon>
        <taxon>Lampsilini</taxon>
        <taxon>Potamilus</taxon>
    </lineage>
</organism>
<dbReference type="PRINTS" id="PR00503">
    <property type="entry name" value="BROMODOMAIN"/>
</dbReference>
<feature type="compositionally biased region" description="Polar residues" evidence="3">
    <location>
        <begin position="3046"/>
        <end position="3066"/>
    </location>
</feature>
<dbReference type="PANTHER" id="PTHR31095">
    <property type="entry name" value="RIKEN CDNA 9930021J03 GENE"/>
    <property type="match status" value="1"/>
</dbReference>
<evidence type="ECO:0000259" key="4">
    <source>
        <dbReference type="PROSITE" id="PS50014"/>
    </source>
</evidence>
<evidence type="ECO:0000256" key="2">
    <source>
        <dbReference type="PROSITE-ProRule" id="PRU00035"/>
    </source>
</evidence>
<dbReference type="Pfam" id="PF23450">
    <property type="entry name" value="KIAA2026_hel"/>
    <property type="match status" value="1"/>
</dbReference>
<feature type="region of interest" description="Disordered" evidence="3">
    <location>
        <begin position="30"/>
        <end position="69"/>
    </location>
</feature>
<feature type="region of interest" description="Disordered" evidence="3">
    <location>
        <begin position="3010"/>
        <end position="3029"/>
    </location>
</feature>
<feature type="compositionally biased region" description="Acidic residues" evidence="3">
    <location>
        <begin position="49"/>
        <end position="62"/>
    </location>
</feature>
<dbReference type="InterPro" id="IPR018359">
    <property type="entry name" value="Bromodomain_CS"/>
</dbReference>
<evidence type="ECO:0000313" key="5">
    <source>
        <dbReference type="EMBL" id="KAK3608519.1"/>
    </source>
</evidence>
<feature type="region of interest" description="Disordered" evidence="3">
    <location>
        <begin position="1142"/>
        <end position="1215"/>
    </location>
</feature>
<comment type="caution">
    <text evidence="5">The sequence shown here is derived from an EMBL/GenBank/DDBJ whole genome shotgun (WGS) entry which is preliminary data.</text>
</comment>
<feature type="region of interest" description="Disordered" evidence="3">
    <location>
        <begin position="528"/>
        <end position="650"/>
    </location>
</feature>
<reference evidence="5" key="1">
    <citation type="journal article" date="2021" name="Genome Biol. Evol.">
        <title>A High-Quality Reference Genome for a Parasitic Bivalve with Doubly Uniparental Inheritance (Bivalvia: Unionida).</title>
        <authorList>
            <person name="Smith C.H."/>
        </authorList>
    </citation>
    <scope>NUCLEOTIDE SEQUENCE</scope>
    <source>
        <strain evidence="5">CHS0354</strain>
    </source>
</reference>
<feature type="compositionally biased region" description="Acidic residues" evidence="3">
    <location>
        <begin position="536"/>
        <end position="549"/>
    </location>
</feature>
<evidence type="ECO:0000313" key="6">
    <source>
        <dbReference type="Proteomes" id="UP001195483"/>
    </source>
</evidence>
<sequence>MDKGHRIGDLDNASVPNLLKVAEVGAVDEFPKQQSEMETYSYTDASAEAADDNSDDNSDDESLSNTGEPLNYELQQGYRILKELMADSNKAVNWPFLDPVDGEALDSKDYYERIKNPMWLRKMESKFQNREYASITEFVIDFRLMLENCYRYNGPDHYISRRGQKFETMLEQKLALLSRELRAKTSIAATSGHMEEDVNMGLRRRTRAVVAHDSTALLNMLREEEAQRERESRRQQIQVRKAEKEAYLQELLEWEEKQLFQGKLKEQMKAMWEIPQISLFLFLCQTPLNLGEIPHFELERCFMMPRESSTMQQIMTSLLSTPFQRTKFNLKNLMPYNVWEEKLRTKMQPWYKLLEDSSGNMPEVAYKLGLDEKFFQVVGNRNPLEKKKYHQLSFYRRVWIIKGLCDHIVETQESLREMIESHALEDQRDYHLGMDADGYTYHHFPQFCGADLRIYRQAPIKYPKYEVNLAKEEMAKKRKNLVLNHQAAKKLKKKKRVIETPVLQPSRQRPSRLRQTIKAVVPLQLNVEQKSVNSSEEGDDEGEKDEEDGQSSNSNEEVDEETEDSHLSGAETLEDHLSHRSDSTIPYGDKSDTDSHASSSQNSSHESSPSRSRQSQNIGPYSSRKRVRLKLEFQNNSSVNSRDELDDESLHKHMSGEEIILSQETKDNSYLDDNSKFSKNNDGKKICDTSSNFEVNSREGVYFDGKELKFKTEPGFEFEANSNNNSALQNVSDAHRAFDWVDFKNVFSAKRTITPDVVSCKLNSQGNPGLMEQSSDSMNFQIDNNLLESGFLDLDKSADSGMDNHVTDEIKRTKDISDGGKFAVNVKEEASGTEFVSFVPNSMCKIIKCESMVTLCRDDVNHKSTVLDANNGSGRRITNAESNKHENLYSRISDDTEKSQVSNNFINIDEMRVKEEPLDFPTNSVVGLEHNYQLPLDRGNTSFFKYNHEDGDSIHENANQELESLSLPEVEFSHNGLILNRDMVSVESSLGCTKTVTLKKENVAKELLPRNQMNDKQEDDLEEQCSTQKDGKKEHNSDSWKKYDVKNEVEEEDDDEAEMVPDLREFELIVDSVERLRELTKRFEEPEPMVIKKGKKEQIIKPPPRKRCVVELHKRLSFLLTELEPWESKLVKATEKARAKMQKEYEEFQEEPEEKGWDLEEEEMEEENSGSSVENTETEEDEEEEEDGGSQEEGLVSKGDDSNMETDISSRGRIRKRRIIPNNVEDQIAPKKAKIIIKSEQNAESVNIPAILQSPENSQTPGKVILNCSNLLQTLKGVPITNMLGGHIVLTSQGGQTVLATINPEHASGLRLLQTSSVLSSQHIKGKTELSTSSTSSPLAGSNHLQSNSLLSSKHPTIQMLLSKTSPGQGVVRSMEQLSSTAAATKHGILSAKSLLGTANLQIRPKPPETVNPTAGVSSQTSQCTVQKTHLVLHSPPMQKAKNNFYMANVNSLPLSVLKQLMKTKGVKVQYGPNQQGVVFIPTSLFSSAHQSAASTVMTNQTTEPSTVSLSARGQAAIISPCLGGQTSGSISVISPQPTSSSCQLLTSTTATQLSGRTTNSSVGLNTSYILLPASSSVTVVNPIIRAVSSESSDELPEKSSLPGGLQCDRISGPSVSANPLASSTSTQILTTNALNSSGKQVPKVIRISSPGTSDGKLKDSPNSDGASVSNSTLTNADGSAPVVVTLYEKDLVKQPCKYATNLTVKHLLLKRRSFDDKEKTGTQQILSTSATTITGSLSTPTLISTHRPLLSPSTTVQSTCVLTTISPAKLNTLLMQTNAAGAKTIPPLIKLPSKAVLDSAVQAVVTSVNTSLPTANIKVPSPVTLPSMQPRRNVTKTIQSMKYPIPVTPKVESKSPFKPSAAGLEQSVGSGQVSLQTGGTLTTTRTLLPTSVGLLQVAQQPKNISTPQVQYSPQVLINSQGILQGVLTPQGLVVPQTPQLQMQGVTQPGAAQLLAQIGMQSMNTSNISSSPSGISLSSGSRSGQSPVRLLPNSLIPNSTNILQQSQLGTLKPSDVKTTSIIIPQVVNPSVYRQSMTGASVKCSKATTVPVSESSAKFPMSQRNTSDTLSAGKSIVKQENQTFEVMSQADAVTKGTGIKEVSGPVTSKTVCVKSQNSFGSNLGHNASVVYTNTKTMPVLSSSVANQQTVLALKSPHTSGGNTMIIPQQNVMQASVSPMVNIPQGFILQGSTTGIPLASPVLQPIPSVNLAAGYSQATMLQQPTVNLLQSPISPVPVLNQQILTAVQQMQSILHPSQQVASQEALMKPPPVTKVLIPPNLISAAQKDGQQVTTSVAQSNIKTEPQFAGTTCVVSDSKTLPIPSLLVQGQNTNHSPPVPIQTTASKLIKQLSNSSLQSKLNQSNVPAQSLPEVKPVLLSQQLNTVAVSSPAKITPSNLIAPKSGKLGSKAGQTFVLSSPQKTSVFSQNSLVTSPNKGPLIPLLTPTTVNFGSVIRNTSSTDKSVSSLGNISAPKQILLLPKNTVAKGISSPNMSSGDSIVSSSVINAQESGNTTVSSISVIDGTSSSFKTNLSIDDPKEKPQKITLFSIGGQLVTGQGVPVTLDNGVLKLMPKAKVQINNQTLTPKQIQETLAKIGKMTIPSFAGQKVKVNQVEGSEVSPAGITFSPGVGLFKNCVKTETNTFAQNANVLKDIEDSQNFKIVDSDTKPTLQSPLKTDHLAPHITQGNVANAAQKTFVQSNEVNPKGIISDVHGLKVLKQGDSAVVQSASKFIAGPSYFVQGNVPQPQSSATILMQGPGTGDGIAHLIQGTANIPQETPILLPAYTVSGNAKVGMDIIQKFSNKEQGMKKLGQNNNSLLPGGSKQSQYGNIVAQTTMVQNQPATDSSKEELGSVQTVETSAEGRSQQACIVSSGSNLPINSSQSVQYTNQVQSQMAHVQQKAKTAVMKLQSGVTEAVNSNPEATTVHPTHQGTTGTENIKQTPATKSSVAHSADAAFFTEFKHSGNVHFVLKPMISSTGYIVCPRITNISQCSKSLPDSSSSLTGTVFEKSTAQDKTLSNTHPMKTGESNTNHKQTLLAIKLPATTSNSTGFVQSTGSTSNQASSTESQPHIVDRETEDVLTIDLGKGNASNIEKSRSLLIPSIRRKSETIVQQTPIKETSAALNINSDVQEKNEQEAALNLLTLANQASNR</sequence>